<organism evidence="5 6">
    <name type="scientific">Mycoemilia scoparia</name>
    <dbReference type="NCBI Taxonomy" id="417184"/>
    <lineage>
        <taxon>Eukaryota</taxon>
        <taxon>Fungi</taxon>
        <taxon>Fungi incertae sedis</taxon>
        <taxon>Zoopagomycota</taxon>
        <taxon>Kickxellomycotina</taxon>
        <taxon>Kickxellomycetes</taxon>
        <taxon>Kickxellales</taxon>
        <taxon>Kickxellaceae</taxon>
        <taxon>Mycoemilia</taxon>
    </lineage>
</organism>
<keyword evidence="3" id="KW-0378">Hydrolase</keyword>
<accession>A0A9W8A6U8</accession>
<dbReference type="EMBL" id="JANBPU010000001">
    <property type="protein sequence ID" value="KAJ1922291.1"/>
    <property type="molecule type" value="Genomic_DNA"/>
</dbReference>
<keyword evidence="6" id="KW-1185">Reference proteome</keyword>
<dbReference type="EC" id="3.4.-.-" evidence="3"/>
<keyword evidence="1" id="KW-0808">Transferase</keyword>
<dbReference type="AlphaFoldDB" id="A0A9W8A6U8"/>
<dbReference type="GO" id="GO:0008233">
    <property type="term" value="F:peptidase activity"/>
    <property type="evidence" value="ECO:0007669"/>
    <property type="project" value="UniProtKB-KW"/>
</dbReference>
<evidence type="ECO:0000256" key="1">
    <source>
        <dbReference type="ARBA" id="ARBA00022679"/>
    </source>
</evidence>
<feature type="domain" description="Peptidase M28" evidence="4">
    <location>
        <begin position="114"/>
        <end position="344"/>
    </location>
</feature>
<proteinExistence type="inferred from homology"/>
<sequence length="353" mass="39296">MLKALFAVCFLASLLSLSKAFSFHEKNFHNPKFSTALSDAQLGRLADQAKSEQASLDIRKGDLLSPLLVPRQIGTPGYYRAQDHIVTELKKHGYTIGWDNFTFSTPGGNLPFSNIVATKNPLATNRLVLAAHYESKIVEGGDFVGAIDSAVPVALMLDAARGLSDILNKSSNDDISLQLVFFDGEEAFHEWTRNDSLYGSRHLAQMWEDNVTPRKVSSGSSETTDNSIPELDRIDVLVVLDLIGAPGLTFHDTQPKTSVLFKEFAKLEERLRTSKHIESSFFVSNEMRIYGHIDDDQRPFVERGVPALHLIATPFPKVWHELSDNADALDSTVINDFSLLLRSFVASYLQLWV</sequence>
<dbReference type="InterPro" id="IPR040234">
    <property type="entry name" value="QC/QCL"/>
</dbReference>
<feature type="chain" id="PRO_5041017155" description="Peptide hydrolase" evidence="3">
    <location>
        <begin position="21"/>
        <end position="353"/>
    </location>
</feature>
<keyword evidence="2" id="KW-0012">Acyltransferase</keyword>
<reference evidence="5" key="1">
    <citation type="submission" date="2022-07" db="EMBL/GenBank/DDBJ databases">
        <title>Phylogenomic reconstructions and comparative analyses of Kickxellomycotina fungi.</title>
        <authorList>
            <person name="Reynolds N.K."/>
            <person name="Stajich J.E."/>
            <person name="Barry K."/>
            <person name="Grigoriev I.V."/>
            <person name="Crous P."/>
            <person name="Smith M.E."/>
        </authorList>
    </citation>
    <scope>NUCLEOTIDE SEQUENCE</scope>
    <source>
        <strain evidence="5">NBRC 100468</strain>
    </source>
</reference>
<name>A0A9W8A6U8_9FUNG</name>
<comment type="similarity">
    <text evidence="3">Belongs to the peptidase M28 family.</text>
</comment>
<dbReference type="GO" id="GO:0016603">
    <property type="term" value="F:glutaminyl-peptide cyclotransferase activity"/>
    <property type="evidence" value="ECO:0007669"/>
    <property type="project" value="TreeGrafter"/>
</dbReference>
<keyword evidence="3" id="KW-0862">Zinc</keyword>
<dbReference type="Proteomes" id="UP001150538">
    <property type="component" value="Unassembled WGS sequence"/>
</dbReference>
<dbReference type="PANTHER" id="PTHR12283">
    <property type="entry name" value="GLUTAMINYL-PEPTIDE CYCLOTRANSFERASE"/>
    <property type="match status" value="1"/>
</dbReference>
<keyword evidence="3" id="KW-0645">Protease</keyword>
<protein>
    <recommendedName>
        <fullName evidence="3">Peptide hydrolase</fullName>
        <ecNumber evidence="3">3.4.-.-</ecNumber>
    </recommendedName>
</protein>
<dbReference type="InterPro" id="IPR007484">
    <property type="entry name" value="Peptidase_M28"/>
</dbReference>
<dbReference type="Gene3D" id="3.40.630.10">
    <property type="entry name" value="Zn peptidases"/>
    <property type="match status" value="1"/>
</dbReference>
<dbReference type="Pfam" id="PF04389">
    <property type="entry name" value="Peptidase_M28"/>
    <property type="match status" value="1"/>
</dbReference>
<gene>
    <name evidence="5" type="ORF">H4219_000153</name>
</gene>
<evidence type="ECO:0000313" key="5">
    <source>
        <dbReference type="EMBL" id="KAJ1922291.1"/>
    </source>
</evidence>
<evidence type="ECO:0000313" key="6">
    <source>
        <dbReference type="Proteomes" id="UP001150538"/>
    </source>
</evidence>
<comment type="caution">
    <text evidence="5">The sequence shown here is derived from an EMBL/GenBank/DDBJ whole genome shotgun (WGS) entry which is preliminary data.</text>
</comment>
<keyword evidence="3" id="KW-0732">Signal</keyword>
<evidence type="ECO:0000256" key="3">
    <source>
        <dbReference type="RuleBase" id="RU361240"/>
    </source>
</evidence>
<dbReference type="GO" id="GO:0008270">
    <property type="term" value="F:zinc ion binding"/>
    <property type="evidence" value="ECO:0007669"/>
    <property type="project" value="TreeGrafter"/>
</dbReference>
<dbReference type="OrthoDB" id="3907302at2759"/>
<feature type="signal peptide" evidence="3">
    <location>
        <begin position="1"/>
        <end position="20"/>
    </location>
</feature>
<dbReference type="PANTHER" id="PTHR12283:SF6">
    <property type="entry name" value="GLUTAMINYL-PEPTIDE CYCLOTRANSFERASE-RELATED"/>
    <property type="match status" value="1"/>
</dbReference>
<dbReference type="SUPFAM" id="SSF53187">
    <property type="entry name" value="Zn-dependent exopeptidases"/>
    <property type="match status" value="1"/>
</dbReference>
<evidence type="ECO:0000256" key="2">
    <source>
        <dbReference type="ARBA" id="ARBA00023315"/>
    </source>
</evidence>
<dbReference type="GO" id="GO:0006508">
    <property type="term" value="P:proteolysis"/>
    <property type="evidence" value="ECO:0007669"/>
    <property type="project" value="UniProtKB-KW"/>
</dbReference>
<keyword evidence="3" id="KW-0479">Metal-binding</keyword>
<evidence type="ECO:0000259" key="4">
    <source>
        <dbReference type="Pfam" id="PF04389"/>
    </source>
</evidence>